<feature type="compositionally biased region" description="Basic and acidic residues" evidence="1">
    <location>
        <begin position="24"/>
        <end position="34"/>
    </location>
</feature>
<organism evidence="2 3">
    <name type="scientific">Rosa chinensis</name>
    <name type="common">China rose</name>
    <dbReference type="NCBI Taxonomy" id="74649"/>
    <lineage>
        <taxon>Eukaryota</taxon>
        <taxon>Viridiplantae</taxon>
        <taxon>Streptophyta</taxon>
        <taxon>Embryophyta</taxon>
        <taxon>Tracheophyta</taxon>
        <taxon>Spermatophyta</taxon>
        <taxon>Magnoliopsida</taxon>
        <taxon>eudicotyledons</taxon>
        <taxon>Gunneridae</taxon>
        <taxon>Pentapetalae</taxon>
        <taxon>rosids</taxon>
        <taxon>fabids</taxon>
        <taxon>Rosales</taxon>
        <taxon>Rosaceae</taxon>
        <taxon>Rosoideae</taxon>
        <taxon>Rosoideae incertae sedis</taxon>
        <taxon>Rosa</taxon>
    </lineage>
</organism>
<dbReference type="AlphaFoldDB" id="A0A2P6PJ52"/>
<dbReference type="EMBL" id="PDCK01000044">
    <property type="protein sequence ID" value="PRQ21952.1"/>
    <property type="molecule type" value="Genomic_DNA"/>
</dbReference>
<gene>
    <name evidence="2" type="ORF">RchiOBHm_Chr6g0244941</name>
</gene>
<evidence type="ECO:0000313" key="2">
    <source>
        <dbReference type="EMBL" id="PRQ21952.1"/>
    </source>
</evidence>
<feature type="region of interest" description="Disordered" evidence="1">
    <location>
        <begin position="1"/>
        <end position="34"/>
    </location>
</feature>
<sequence>MALDEYNQDQNRGRNSGGATEAENDYHPAQEDKTEALGLLRMDARLWVTD</sequence>
<keyword evidence="3" id="KW-1185">Reference proteome</keyword>
<reference evidence="2 3" key="1">
    <citation type="journal article" date="2018" name="Nat. Genet.">
        <title>The Rosa genome provides new insights in the design of modern roses.</title>
        <authorList>
            <person name="Bendahmane M."/>
        </authorList>
    </citation>
    <scope>NUCLEOTIDE SEQUENCE [LARGE SCALE GENOMIC DNA]</scope>
    <source>
        <strain evidence="3">cv. Old Blush</strain>
    </source>
</reference>
<feature type="compositionally biased region" description="Polar residues" evidence="1">
    <location>
        <begin position="8"/>
        <end position="18"/>
    </location>
</feature>
<comment type="caution">
    <text evidence="2">The sequence shown here is derived from an EMBL/GenBank/DDBJ whole genome shotgun (WGS) entry which is preliminary data.</text>
</comment>
<dbReference type="Gramene" id="PRQ21952">
    <property type="protein sequence ID" value="PRQ21952"/>
    <property type="gene ID" value="RchiOBHm_Chr6g0244941"/>
</dbReference>
<protein>
    <submittedName>
        <fullName evidence="2">Uncharacterized protein</fullName>
    </submittedName>
</protein>
<proteinExistence type="predicted"/>
<evidence type="ECO:0000256" key="1">
    <source>
        <dbReference type="SAM" id="MobiDB-lite"/>
    </source>
</evidence>
<accession>A0A2P6PJ52</accession>
<evidence type="ECO:0000313" key="3">
    <source>
        <dbReference type="Proteomes" id="UP000238479"/>
    </source>
</evidence>
<dbReference type="Proteomes" id="UP000238479">
    <property type="component" value="Chromosome 6"/>
</dbReference>
<name>A0A2P6PJ52_ROSCH</name>